<feature type="domain" description="Helicase C-terminal" evidence="9">
    <location>
        <begin position="243"/>
        <end position="390"/>
    </location>
</feature>
<dbReference type="InterPro" id="IPR001650">
    <property type="entry name" value="Helicase_C-like"/>
</dbReference>
<dbReference type="PROSITE" id="PS51194">
    <property type="entry name" value="HELICASE_CTER"/>
    <property type="match status" value="1"/>
</dbReference>
<dbReference type="CDD" id="cd12501">
    <property type="entry name" value="RRM_EcDbpA_like"/>
    <property type="match status" value="1"/>
</dbReference>
<evidence type="ECO:0000313" key="11">
    <source>
        <dbReference type="EMBL" id="GAA3964564.1"/>
    </source>
</evidence>
<keyword evidence="1 7" id="KW-0547">Nucleotide-binding</keyword>
<evidence type="ECO:0000259" key="10">
    <source>
        <dbReference type="PROSITE" id="PS51195"/>
    </source>
</evidence>
<name>A0ABP7PF55_9GAMM</name>
<dbReference type="NCBIfam" id="NF008744">
    <property type="entry name" value="PRK11776.1"/>
    <property type="match status" value="1"/>
</dbReference>
<evidence type="ECO:0000259" key="9">
    <source>
        <dbReference type="PROSITE" id="PS51194"/>
    </source>
</evidence>
<dbReference type="InterPro" id="IPR027417">
    <property type="entry name" value="P-loop_NTPase"/>
</dbReference>
<keyword evidence="4 7" id="KW-0067">ATP-binding</keyword>
<evidence type="ECO:0000256" key="4">
    <source>
        <dbReference type="ARBA" id="ARBA00022840"/>
    </source>
</evidence>
<evidence type="ECO:0000256" key="2">
    <source>
        <dbReference type="ARBA" id="ARBA00022801"/>
    </source>
</evidence>
<evidence type="ECO:0000256" key="5">
    <source>
        <dbReference type="ARBA" id="ARBA00038437"/>
    </source>
</evidence>
<keyword evidence="3 7" id="KW-0347">Helicase</keyword>
<dbReference type="Gene3D" id="3.40.50.300">
    <property type="entry name" value="P-loop containing nucleotide triphosphate hydrolases"/>
    <property type="match status" value="2"/>
</dbReference>
<dbReference type="GO" id="GO:0004386">
    <property type="term" value="F:helicase activity"/>
    <property type="evidence" value="ECO:0007669"/>
    <property type="project" value="UniProtKB-KW"/>
</dbReference>
<evidence type="ECO:0000256" key="7">
    <source>
        <dbReference type="RuleBase" id="RU000492"/>
    </source>
</evidence>
<dbReference type="SUPFAM" id="SSF52540">
    <property type="entry name" value="P-loop containing nucleoside triphosphate hydrolases"/>
    <property type="match status" value="2"/>
</dbReference>
<dbReference type="CDD" id="cd00268">
    <property type="entry name" value="DEADc"/>
    <property type="match status" value="1"/>
</dbReference>
<feature type="domain" description="Helicase ATP-binding" evidence="8">
    <location>
        <begin position="35"/>
        <end position="206"/>
    </location>
</feature>
<dbReference type="PROSITE" id="PS51195">
    <property type="entry name" value="Q_MOTIF"/>
    <property type="match status" value="1"/>
</dbReference>
<comment type="similarity">
    <text evidence="5 7">Belongs to the DEAD box helicase family.</text>
</comment>
<protein>
    <submittedName>
        <fullName evidence="11">ATP-dependent RNA helicase DbpA</fullName>
    </submittedName>
</protein>
<gene>
    <name evidence="11" type="primary">dbpA</name>
    <name evidence="11" type="ORF">GCM10022278_22920</name>
</gene>
<dbReference type="RefSeq" id="WP_344806445.1">
    <property type="nucleotide sequence ID" value="NZ_BAABBO010000010.1"/>
</dbReference>
<feature type="domain" description="DEAD-box RNA helicase Q" evidence="10">
    <location>
        <begin position="4"/>
        <end position="32"/>
    </location>
</feature>
<dbReference type="InterPro" id="IPR014014">
    <property type="entry name" value="RNA_helicase_DEAD_Q_motif"/>
</dbReference>
<proteinExistence type="inferred from homology"/>
<evidence type="ECO:0000256" key="3">
    <source>
        <dbReference type="ARBA" id="ARBA00022806"/>
    </source>
</evidence>
<dbReference type="InterPro" id="IPR050079">
    <property type="entry name" value="DEAD_box_RNA_helicase"/>
</dbReference>
<dbReference type="SMART" id="SM00487">
    <property type="entry name" value="DEXDc"/>
    <property type="match status" value="1"/>
</dbReference>
<dbReference type="Gene3D" id="3.30.70.330">
    <property type="match status" value="1"/>
</dbReference>
<dbReference type="SMART" id="SM00490">
    <property type="entry name" value="HELICc"/>
    <property type="match status" value="1"/>
</dbReference>
<dbReference type="PANTHER" id="PTHR47959:SF1">
    <property type="entry name" value="ATP-DEPENDENT RNA HELICASE DBPA"/>
    <property type="match status" value="1"/>
</dbReference>
<dbReference type="Proteomes" id="UP001501337">
    <property type="component" value="Unassembled WGS sequence"/>
</dbReference>
<dbReference type="InterPro" id="IPR044742">
    <property type="entry name" value="DEAD/DEAH_RhlB"/>
</dbReference>
<reference evidence="12" key="1">
    <citation type="journal article" date="2019" name="Int. J. Syst. Evol. Microbiol.">
        <title>The Global Catalogue of Microorganisms (GCM) 10K type strain sequencing project: providing services to taxonomists for standard genome sequencing and annotation.</title>
        <authorList>
            <consortium name="The Broad Institute Genomics Platform"/>
            <consortium name="The Broad Institute Genome Sequencing Center for Infectious Disease"/>
            <person name="Wu L."/>
            <person name="Ma J."/>
        </authorList>
    </citation>
    <scope>NUCLEOTIDE SEQUENCE [LARGE SCALE GENOMIC DNA]</scope>
    <source>
        <strain evidence="12">JCM 17555</strain>
    </source>
</reference>
<dbReference type="Pfam" id="PF03880">
    <property type="entry name" value="DbpA"/>
    <property type="match status" value="1"/>
</dbReference>
<dbReference type="PANTHER" id="PTHR47959">
    <property type="entry name" value="ATP-DEPENDENT RNA HELICASE RHLE-RELATED"/>
    <property type="match status" value="1"/>
</dbReference>
<evidence type="ECO:0000313" key="12">
    <source>
        <dbReference type="Proteomes" id="UP001501337"/>
    </source>
</evidence>
<feature type="short sequence motif" description="Q motif" evidence="6">
    <location>
        <begin position="4"/>
        <end position="32"/>
    </location>
</feature>
<keyword evidence="12" id="KW-1185">Reference proteome</keyword>
<comment type="caution">
    <text evidence="11">The sequence shown here is derived from an EMBL/GenBank/DDBJ whole genome shotgun (WGS) entry which is preliminary data.</text>
</comment>
<dbReference type="InterPro" id="IPR012677">
    <property type="entry name" value="Nucleotide-bd_a/b_plait_sf"/>
</dbReference>
<dbReference type="PROSITE" id="PS51192">
    <property type="entry name" value="HELICASE_ATP_BIND_1"/>
    <property type="match status" value="1"/>
</dbReference>
<evidence type="ECO:0000256" key="1">
    <source>
        <dbReference type="ARBA" id="ARBA00022741"/>
    </source>
</evidence>
<dbReference type="CDD" id="cd18787">
    <property type="entry name" value="SF2_C_DEAD"/>
    <property type="match status" value="1"/>
</dbReference>
<dbReference type="InterPro" id="IPR000629">
    <property type="entry name" value="RNA-helicase_DEAD-box_CS"/>
</dbReference>
<dbReference type="Pfam" id="PF00271">
    <property type="entry name" value="Helicase_C"/>
    <property type="match status" value="1"/>
</dbReference>
<evidence type="ECO:0000259" key="8">
    <source>
        <dbReference type="PROSITE" id="PS51192"/>
    </source>
</evidence>
<dbReference type="EMBL" id="BAABBO010000010">
    <property type="protein sequence ID" value="GAA3964564.1"/>
    <property type="molecule type" value="Genomic_DNA"/>
</dbReference>
<sequence length="472" mass="51491">MKQDAFSALQLRPELADNLADLGFTSMTPIQSQSLPPILQGKDVIAQGQTGSGKTAAFGLGLLNRLSVDTFHTQALVLCPTRELADQVAREIRRLARGIHNIKVLTLCGGMPFGPQIGSLEHGAHIVVGTPGRIDEHLRKGTLKVENVSMLVLDEADRMLDMGFQEVLDGIVETLPSARQNLLFSATYPPEIQAIAKRVMKSPILIQVESEHTDATIKQLLYRVAGMPVGQRSGEGETARTLAVRALIEHYRPDSMLVFCNTKVETQALADTLREVGYSAVALHGDLEQRDRDQTLVQFSNRSVSILVATDVAARGLDIDSIDLVLNYHIARDAEVHTHRVGRTGRAGGSGLAITLFEAREQHKIDKLQAFLDRTFELLGELPPPPKHSTLPPAAMTTLQIDAGKKQKVRPGDILGAITGEGGIPGDQVGKIQIFDQFAYVALRQQVAEHALRQLNANKLKGRSVRARRLSL</sequence>
<dbReference type="Pfam" id="PF00270">
    <property type="entry name" value="DEAD"/>
    <property type="match status" value="1"/>
</dbReference>
<dbReference type="InterPro" id="IPR011545">
    <property type="entry name" value="DEAD/DEAH_box_helicase_dom"/>
</dbReference>
<dbReference type="PROSITE" id="PS00039">
    <property type="entry name" value="DEAD_ATP_HELICASE"/>
    <property type="match status" value="1"/>
</dbReference>
<dbReference type="InterPro" id="IPR005580">
    <property type="entry name" value="DbpA/CsdA_RNA-bd_dom"/>
</dbReference>
<dbReference type="InterPro" id="IPR014001">
    <property type="entry name" value="Helicase_ATP-bd"/>
</dbReference>
<evidence type="ECO:0000256" key="6">
    <source>
        <dbReference type="PROSITE-ProRule" id="PRU00552"/>
    </source>
</evidence>
<organism evidence="11 12">
    <name type="scientific">Allohahella marinimesophila</name>
    <dbReference type="NCBI Taxonomy" id="1054972"/>
    <lineage>
        <taxon>Bacteria</taxon>
        <taxon>Pseudomonadati</taxon>
        <taxon>Pseudomonadota</taxon>
        <taxon>Gammaproteobacteria</taxon>
        <taxon>Oceanospirillales</taxon>
        <taxon>Hahellaceae</taxon>
        <taxon>Allohahella</taxon>
    </lineage>
</organism>
<accession>A0ABP7PF55</accession>
<keyword evidence="2 7" id="KW-0378">Hydrolase</keyword>